<dbReference type="SUPFAM" id="SSF56935">
    <property type="entry name" value="Porins"/>
    <property type="match status" value="1"/>
</dbReference>
<dbReference type="Pfam" id="PF00593">
    <property type="entry name" value="TonB_dep_Rec_b-barrel"/>
    <property type="match status" value="1"/>
</dbReference>
<feature type="domain" description="TonB-dependent receptor plug" evidence="12">
    <location>
        <begin position="52"/>
        <end position="172"/>
    </location>
</feature>
<comment type="similarity">
    <text evidence="8 9">Belongs to the TonB-dependent receptor family.</text>
</comment>
<dbReference type="RefSeq" id="WP_259830323.1">
    <property type="nucleotide sequence ID" value="NZ_JANZQH010000007.1"/>
</dbReference>
<comment type="subcellular location">
    <subcellularLocation>
        <location evidence="1 8">Cell outer membrane</location>
        <topology evidence="1 8">Multi-pass membrane protein</topology>
    </subcellularLocation>
</comment>
<evidence type="ECO:0000256" key="6">
    <source>
        <dbReference type="ARBA" id="ARBA00023136"/>
    </source>
</evidence>
<evidence type="ECO:0000256" key="1">
    <source>
        <dbReference type="ARBA" id="ARBA00004571"/>
    </source>
</evidence>
<feature type="chain" id="PRO_5047332953" evidence="10">
    <location>
        <begin position="24"/>
        <end position="951"/>
    </location>
</feature>
<reference evidence="13" key="1">
    <citation type="submission" date="2022-08" db="EMBL/GenBank/DDBJ databases">
        <title>Chryseobacterium antibioticum,isolated from the rhizosphere soil of Pyrola in Tibet.</title>
        <authorList>
            <person name="Kan Y."/>
        </authorList>
    </citation>
    <scope>NUCLEOTIDE SEQUENCE</scope>
    <source>
        <strain evidence="13">Pc2-12</strain>
    </source>
</reference>
<keyword evidence="10" id="KW-0732">Signal</keyword>
<keyword evidence="13" id="KW-0675">Receptor</keyword>
<feature type="signal peptide" evidence="10">
    <location>
        <begin position="1"/>
        <end position="23"/>
    </location>
</feature>
<keyword evidence="7 8" id="KW-0998">Cell outer membrane</keyword>
<keyword evidence="2 8" id="KW-0813">Transport</keyword>
<comment type="caution">
    <text evidence="13">The sequence shown here is derived from an EMBL/GenBank/DDBJ whole genome shotgun (WGS) entry which is preliminary data.</text>
</comment>
<proteinExistence type="inferred from homology"/>
<keyword evidence="4 8" id="KW-0812">Transmembrane</keyword>
<organism evidence="13 14">
    <name type="scientific">Chryseobacterium pyrolae</name>
    <dbReference type="NCBI Taxonomy" id="2987481"/>
    <lineage>
        <taxon>Bacteria</taxon>
        <taxon>Pseudomonadati</taxon>
        <taxon>Bacteroidota</taxon>
        <taxon>Flavobacteriia</taxon>
        <taxon>Flavobacteriales</taxon>
        <taxon>Weeksellaceae</taxon>
        <taxon>Chryseobacterium group</taxon>
        <taxon>Chryseobacterium</taxon>
    </lineage>
</organism>
<evidence type="ECO:0000313" key="13">
    <source>
        <dbReference type="EMBL" id="MCT2408953.1"/>
    </source>
</evidence>
<evidence type="ECO:0000256" key="7">
    <source>
        <dbReference type="ARBA" id="ARBA00023237"/>
    </source>
</evidence>
<dbReference type="PROSITE" id="PS52016">
    <property type="entry name" value="TONB_DEPENDENT_REC_3"/>
    <property type="match status" value="1"/>
</dbReference>
<dbReference type="Proteomes" id="UP001142057">
    <property type="component" value="Unassembled WGS sequence"/>
</dbReference>
<evidence type="ECO:0000259" key="12">
    <source>
        <dbReference type="Pfam" id="PF07715"/>
    </source>
</evidence>
<keyword evidence="3 8" id="KW-1134">Transmembrane beta strand</keyword>
<gene>
    <name evidence="13" type="ORF">NZD88_15510</name>
</gene>
<keyword evidence="14" id="KW-1185">Reference proteome</keyword>
<evidence type="ECO:0000256" key="5">
    <source>
        <dbReference type="ARBA" id="ARBA00023077"/>
    </source>
</evidence>
<evidence type="ECO:0000256" key="2">
    <source>
        <dbReference type="ARBA" id="ARBA00022448"/>
    </source>
</evidence>
<dbReference type="Gene3D" id="2.170.130.10">
    <property type="entry name" value="TonB-dependent receptor, plug domain"/>
    <property type="match status" value="1"/>
</dbReference>
<dbReference type="InterPro" id="IPR037066">
    <property type="entry name" value="Plug_dom_sf"/>
</dbReference>
<dbReference type="PANTHER" id="PTHR47234:SF3">
    <property type="entry name" value="SECRETIN_TONB SHORT N-TERMINAL DOMAIN-CONTAINING PROTEIN"/>
    <property type="match status" value="1"/>
</dbReference>
<accession>A0ABT2IKQ6</accession>
<dbReference type="InterPro" id="IPR012910">
    <property type="entry name" value="Plug_dom"/>
</dbReference>
<evidence type="ECO:0000259" key="11">
    <source>
        <dbReference type="Pfam" id="PF00593"/>
    </source>
</evidence>
<feature type="domain" description="TonB-dependent receptor-like beta-barrel" evidence="11">
    <location>
        <begin position="364"/>
        <end position="885"/>
    </location>
</feature>
<protein>
    <submittedName>
        <fullName evidence="13">TonB-dependent receptor</fullName>
    </submittedName>
</protein>
<dbReference type="InterPro" id="IPR036942">
    <property type="entry name" value="Beta-barrel_TonB_sf"/>
</dbReference>
<dbReference type="EMBL" id="JANZQH010000007">
    <property type="protein sequence ID" value="MCT2408953.1"/>
    <property type="molecule type" value="Genomic_DNA"/>
</dbReference>
<evidence type="ECO:0000256" key="3">
    <source>
        <dbReference type="ARBA" id="ARBA00022452"/>
    </source>
</evidence>
<dbReference type="Pfam" id="PF07715">
    <property type="entry name" value="Plug"/>
    <property type="match status" value="1"/>
</dbReference>
<name>A0ABT2IKQ6_9FLAO</name>
<dbReference type="PANTHER" id="PTHR47234">
    <property type="match status" value="1"/>
</dbReference>
<evidence type="ECO:0000313" key="14">
    <source>
        <dbReference type="Proteomes" id="UP001142057"/>
    </source>
</evidence>
<evidence type="ECO:0000256" key="10">
    <source>
        <dbReference type="SAM" id="SignalP"/>
    </source>
</evidence>
<dbReference type="Gene3D" id="2.40.170.20">
    <property type="entry name" value="TonB-dependent receptor, beta-barrel domain"/>
    <property type="match status" value="1"/>
</dbReference>
<evidence type="ECO:0000256" key="8">
    <source>
        <dbReference type="PROSITE-ProRule" id="PRU01360"/>
    </source>
</evidence>
<evidence type="ECO:0000256" key="4">
    <source>
        <dbReference type="ARBA" id="ARBA00022692"/>
    </source>
</evidence>
<sequence length="951" mass="103685">MNKNYQKIALLGVLFFISANANAQTKDSIKTNQVDEVKITIGSRNKARVATDTPVPVDVINIGSQAVLSPQMDLNQILNYAAPSFTSNSTTVADGTDHVDPAQLRGLGPDQVLVLLNGKRRHTSSLVNINGSPGRGSVGTDLNAIPAFAIERLEVLRDGASAQYGSDAIAGVINVIMKKNTNAFTAAITAGAFNSKGANDHHGGWDGGKYQVDLNYGTKIGANGFVNFTGSLLSRDDTRRAGVASGDIFNAYNAIEQRALENGVNLSSLFGNIANTPNKQQIIDYIHQYAPSVSYFTAQQQADIMAASTIPQLQNLLKRDVTENELAYRKLIREDFNMRVGQSKLTSGQFFMNSEFDLSSSVKGYAFGGISYRDGNAAGFFRRPYQNRTSTALYPNGFLPEIASDVIDLSFAGGFKGKLGNINYDISNTFGQNTFDYTIKNTANASMLYPGKTEFDAGGLSFMQNTINADFDTKIDWLKGFNVAFGGEARFERYKIKNGEEASWALYDINGNIQTLSTDVSLKPTDFLGATRPGGSQVFPGFRPENALNKGRNSVAAYVDTELDVTDRWLLSAALRYENYSDFGSTFNYKIATRYKLTDQINIRAAHSTGFRAPSLQQIYFNATATQFIGGTAFEVGTFSNDSKVARLLDIPQLKQEESTSYSVGFTAKIPQANLTFTVDGYYIKIKNRVVLTDQFLRPAGTYPEGSPEKDLQNLFDQANANAATFFANAIDTQTKGVEGVVSHRGKFSEGVSLNSDLAVTVSKTNRVGEIHGSDALIKAGQINRYYSESSRIYLEEAVPRFKASLNNALEINKFNVLLRNVYFGKVTDPNTMDANGDGIVSGEIINGQAVATEHPVWGGKVITDLSVGYKFSNSFRLTIGANNLFDIYPDKNYGSTIVKTPALDGSGNLVYVANAAPIDLSNQNQFIYSRNTSQFGMNGRFLFARVNLSF</sequence>
<dbReference type="InterPro" id="IPR000531">
    <property type="entry name" value="Beta-barrel_TonB"/>
</dbReference>
<evidence type="ECO:0000256" key="9">
    <source>
        <dbReference type="RuleBase" id="RU003357"/>
    </source>
</evidence>
<keyword evidence="6 8" id="KW-0472">Membrane</keyword>
<dbReference type="InterPro" id="IPR039426">
    <property type="entry name" value="TonB-dep_rcpt-like"/>
</dbReference>
<keyword evidence="5 9" id="KW-0798">TonB box</keyword>